<name>D7CPK4_SYNLT</name>
<evidence type="ECO:0000313" key="2">
    <source>
        <dbReference type="Proteomes" id="UP000000378"/>
    </source>
</evidence>
<dbReference type="PANTHER" id="PTHR39431">
    <property type="entry name" value="FRPA/C-RELATED PROTEIN"/>
    <property type="match status" value="1"/>
</dbReference>
<dbReference type="PANTHER" id="PTHR39431:SF1">
    <property type="entry name" value="FRPA_C-RELATED PROTEIN"/>
    <property type="match status" value="1"/>
</dbReference>
<proteinExistence type="predicted"/>
<gene>
    <name evidence="1" type="ordered locus">Slip_1885</name>
</gene>
<dbReference type="HOGENOM" id="CLU_047227_0_0_9"/>
<sequence>MRVEGYQVSLTSSWQEKKTQVIEERLEVWDGGAGRGGGPAGEWLQADRVELSTTALQKAKAANDTESADDVELPSELEEKVRVVALLVEMFTGRKVEVNKLKLRKLNGETEAGEPAVTVPAGSGQVRRGWGLAYEYRFSYSEEERLSFSGQGVVKTADGRVLNFDFQLDMSRSFAAEERLSLRLGDAAVDPLVISFGDNGISFTTEPWEFDLNGDGVKEKLATLAPGAGFLVLDRNGDGVINDGREMFGPSIGDGWAELAAYDSDGNGWIDEGDSVYSQLRVLVPAGGSEVMFSLSELSVGAVFLGRVSTPFSFRSPANSDLAFLRSGGIYFKENGQAGFVGKVDMVDLKA</sequence>
<dbReference type="AlphaFoldDB" id="D7CPK4"/>
<dbReference type="KEGG" id="slp:Slip_1885"/>
<dbReference type="RefSeq" id="WP_013176041.1">
    <property type="nucleotide sequence ID" value="NC_014220.1"/>
</dbReference>
<protein>
    <recommendedName>
        <fullName evidence="3">VCBS repeat-containing protein</fullName>
    </recommendedName>
</protein>
<dbReference type="OrthoDB" id="1676884at2"/>
<evidence type="ECO:0000313" key="1">
    <source>
        <dbReference type="EMBL" id="ADI02639.1"/>
    </source>
</evidence>
<dbReference type="EMBL" id="CP002048">
    <property type="protein sequence ID" value="ADI02639.1"/>
    <property type="molecule type" value="Genomic_DNA"/>
</dbReference>
<dbReference type="Proteomes" id="UP000000378">
    <property type="component" value="Chromosome"/>
</dbReference>
<accession>D7CPK4</accession>
<reference evidence="2" key="1">
    <citation type="journal article" date="2010" name="Stand. Genomic Sci.">
        <title>Complete genome sequence of Syntrophothermus lipocalidus type strain (TGB-C1T).</title>
        <authorList>
            <consortium name="US DOE Joint Genome Institute (JGI-PGF)"/>
            <person name="Djao O."/>
            <person name="Zhang X."/>
            <person name="Lucas S."/>
            <person name="Lapidus A."/>
            <person name="Glavina Del Rio T."/>
            <person name="Nolan M."/>
            <person name="Tice H."/>
            <person name="Cheng J."/>
            <person name="Han C."/>
            <person name="Tapia R."/>
            <person name="Goodwin L."/>
            <person name="Pitluck S."/>
            <person name="Liolios K."/>
            <person name="Ivanova N."/>
            <person name="Mavromatis K."/>
            <person name="Mikhailova N."/>
            <person name="Ovchinnikova G."/>
            <person name="Pati A."/>
            <person name="Brambilla E."/>
            <person name="Chen A."/>
            <person name="Palaniappan K."/>
            <person name="Land M."/>
            <person name="Hauser L."/>
            <person name="Chang Y."/>
            <person name="Jeffries C."/>
            <person name="Rohde M."/>
            <person name="Sikorski J."/>
            <person name="Spring S."/>
            <person name="Goker M."/>
            <person name="Detter J."/>
            <person name="Woyke T."/>
            <person name="Bristow J."/>
            <person name="Eisen J."/>
            <person name="Markowitz V."/>
            <person name="Hugenholtz P."/>
            <person name="Kyrpides N."/>
            <person name="Klenk H."/>
        </authorList>
    </citation>
    <scope>NUCLEOTIDE SEQUENCE [LARGE SCALE GENOMIC DNA]</scope>
    <source>
        <strain evidence="2">DSM 12680 / TGB-C1</strain>
    </source>
</reference>
<reference evidence="1 2" key="2">
    <citation type="journal article" date="2010" name="Stand. Genomic Sci.">
        <title>Complete genome sequence of Syntrophothermus lipocalidus type strain (TGB-C1).</title>
        <authorList>
            <person name="Djao O.D."/>
            <person name="Zhang X."/>
            <person name="Lucas S."/>
            <person name="Lapidus A."/>
            <person name="Del Rio T.G."/>
            <person name="Nolan M."/>
            <person name="Tice H."/>
            <person name="Cheng J.F."/>
            <person name="Han C."/>
            <person name="Tapia R."/>
            <person name="Goodwin L."/>
            <person name="Pitluck S."/>
            <person name="Liolios K."/>
            <person name="Ivanova N."/>
            <person name="Mavromatis K."/>
            <person name="Mikhailova N."/>
            <person name="Ovchinnikova G."/>
            <person name="Pati A."/>
            <person name="Brambilla E."/>
            <person name="Chen A."/>
            <person name="Palaniappan K."/>
            <person name="Land M."/>
            <person name="Hauser L."/>
            <person name="Chang Y.J."/>
            <person name="Jeffries C.D."/>
            <person name="Rohde M."/>
            <person name="Sikorski J."/>
            <person name="Spring S."/>
            <person name="Goker M."/>
            <person name="Detter J.C."/>
            <person name="Woyke T."/>
            <person name="Bristow J."/>
            <person name="Eisen J.A."/>
            <person name="Markowitz V."/>
            <person name="Hugenholtz P."/>
            <person name="Kyrpides N.C."/>
            <person name="Klenk H.P."/>
        </authorList>
    </citation>
    <scope>NUCLEOTIDE SEQUENCE [LARGE SCALE GENOMIC DNA]</scope>
    <source>
        <strain evidence="2">DSM 12680 / TGB-C1</strain>
    </source>
</reference>
<keyword evidence="2" id="KW-1185">Reference proteome</keyword>
<evidence type="ECO:0008006" key="3">
    <source>
        <dbReference type="Google" id="ProtNLM"/>
    </source>
</evidence>
<organism evidence="1 2">
    <name type="scientific">Syntrophothermus lipocalidus (strain DSM 12680 / TGB-C1)</name>
    <dbReference type="NCBI Taxonomy" id="643648"/>
    <lineage>
        <taxon>Bacteria</taxon>
        <taxon>Bacillati</taxon>
        <taxon>Bacillota</taxon>
        <taxon>Clostridia</taxon>
        <taxon>Eubacteriales</taxon>
        <taxon>Syntrophomonadaceae</taxon>
        <taxon>Syntrophothermus</taxon>
    </lineage>
</organism>
<dbReference type="eggNOG" id="COG2931">
    <property type="taxonomic scope" value="Bacteria"/>
</dbReference>
<dbReference type="STRING" id="643648.Slip_1885"/>